<dbReference type="Proteomes" id="UP000821845">
    <property type="component" value="Chromosome 10"/>
</dbReference>
<comment type="caution">
    <text evidence="1">The sequence shown here is derived from an EMBL/GenBank/DDBJ whole genome shotgun (WGS) entry which is preliminary data.</text>
</comment>
<protein>
    <submittedName>
        <fullName evidence="1">Uncharacterized protein</fullName>
    </submittedName>
</protein>
<evidence type="ECO:0000313" key="1">
    <source>
        <dbReference type="EMBL" id="KAH6942695.1"/>
    </source>
</evidence>
<gene>
    <name evidence="1" type="ORF">HPB50_009261</name>
</gene>
<proteinExistence type="predicted"/>
<dbReference type="EMBL" id="CM023490">
    <property type="protein sequence ID" value="KAH6942695.1"/>
    <property type="molecule type" value="Genomic_DNA"/>
</dbReference>
<reference evidence="1" key="1">
    <citation type="submission" date="2020-05" db="EMBL/GenBank/DDBJ databases">
        <title>Large-scale comparative analyses of tick genomes elucidate their genetic diversity and vector capacities.</title>
        <authorList>
            <person name="Jia N."/>
            <person name="Wang J."/>
            <person name="Shi W."/>
            <person name="Du L."/>
            <person name="Sun Y."/>
            <person name="Zhan W."/>
            <person name="Jiang J."/>
            <person name="Wang Q."/>
            <person name="Zhang B."/>
            <person name="Ji P."/>
            <person name="Sakyi L.B."/>
            <person name="Cui X."/>
            <person name="Yuan T."/>
            <person name="Jiang B."/>
            <person name="Yang W."/>
            <person name="Lam T.T.-Y."/>
            <person name="Chang Q."/>
            <person name="Ding S."/>
            <person name="Wang X."/>
            <person name="Zhu J."/>
            <person name="Ruan X."/>
            <person name="Zhao L."/>
            <person name="Wei J."/>
            <person name="Que T."/>
            <person name="Du C."/>
            <person name="Cheng J."/>
            <person name="Dai P."/>
            <person name="Han X."/>
            <person name="Huang E."/>
            <person name="Gao Y."/>
            <person name="Liu J."/>
            <person name="Shao H."/>
            <person name="Ye R."/>
            <person name="Li L."/>
            <person name="Wei W."/>
            <person name="Wang X."/>
            <person name="Wang C."/>
            <person name="Yang T."/>
            <person name="Huo Q."/>
            <person name="Li W."/>
            <person name="Guo W."/>
            <person name="Chen H."/>
            <person name="Zhou L."/>
            <person name="Ni X."/>
            <person name="Tian J."/>
            <person name="Zhou Y."/>
            <person name="Sheng Y."/>
            <person name="Liu T."/>
            <person name="Pan Y."/>
            <person name="Xia L."/>
            <person name="Li J."/>
            <person name="Zhao F."/>
            <person name="Cao W."/>
        </authorList>
    </citation>
    <scope>NUCLEOTIDE SEQUENCE</scope>
    <source>
        <strain evidence="1">Hyas-2018</strain>
    </source>
</reference>
<name>A0ACB7T6T8_HYAAI</name>
<accession>A0ACB7T6T8</accession>
<sequence length="700" mass="78366">MVGSCCIPSCRQKFEKQSKDPRCPFEHRISFFRLPYGDKDLLQKWLDAMTRDEEEEIRFYWGAKVCSKHFEENDFYPGYANGRRHLKDGTVPHIFTQRESMPRTSGHRLPVPDAASVIAAVLRPADFRLVQKPIDETSSSISVVMVDAKAGLGDGSSPSADTAVGAEKDEAEVRASVDLNTMKFDHVYTHCQPKVTNRVEREVSVDTNKACCDDPAQAQSGGEEEPEEGGAAAGPVLAYGELITEDRVNEEISMDPDSTCCDEPAQVLNVDETSPPALPRCNVQVVASSVGEDLDLDLDAIMTDITDSDLLIGCNQDVAILPDNGLLEEVSKTDKLPLEFLEPPGQIAPITVHSEGAHCSNGEQSPASDGQPKQLLQLEKGIEQMSHTVEWYRQQANDAKKEKYKLERTVELLKQKCLKLKKWQFSIENFRHSPKDVNFYTGLLNYAAFEDLFQCLAADRVRAEGSTLNLKHLSDRNKLFLLLVRLRLGLFERDLAFRFHLSRSATSRICLTWVRYIYQNLWRLRDRICRNVSVLAHSAMELVDDCNSGSTYSNSEQQEELSHTGKVVKSVSHNRATIFVCPPMDMELTREIIQAYDCQERSYSDGRKSGSADVKVVDMLCEMGLPLNMAQLLGHHNVSEGSVPKVDDIVSLRAEVESAVPEIRNYRIFYQPFPRSLLSVATKMLAICVVLAKFSKTSGE</sequence>
<keyword evidence="2" id="KW-1185">Reference proteome</keyword>
<organism evidence="1 2">
    <name type="scientific">Hyalomma asiaticum</name>
    <name type="common">Tick</name>
    <dbReference type="NCBI Taxonomy" id="266040"/>
    <lineage>
        <taxon>Eukaryota</taxon>
        <taxon>Metazoa</taxon>
        <taxon>Ecdysozoa</taxon>
        <taxon>Arthropoda</taxon>
        <taxon>Chelicerata</taxon>
        <taxon>Arachnida</taxon>
        <taxon>Acari</taxon>
        <taxon>Parasitiformes</taxon>
        <taxon>Ixodida</taxon>
        <taxon>Ixodoidea</taxon>
        <taxon>Ixodidae</taxon>
        <taxon>Hyalomminae</taxon>
        <taxon>Hyalomma</taxon>
    </lineage>
</organism>
<evidence type="ECO:0000313" key="2">
    <source>
        <dbReference type="Proteomes" id="UP000821845"/>
    </source>
</evidence>